<dbReference type="PANTHER" id="PTHR43335:SF4">
    <property type="entry name" value="ABC TRANSPORTER, ATP-BINDING PROTEIN"/>
    <property type="match status" value="1"/>
</dbReference>
<reference evidence="6 7" key="1">
    <citation type="submission" date="2020-04" db="EMBL/GenBank/DDBJ databases">
        <title>Gordonia sp. nov. TBRC 11910.</title>
        <authorList>
            <person name="Suriyachadkun C."/>
        </authorList>
    </citation>
    <scope>NUCLEOTIDE SEQUENCE [LARGE SCALE GENOMIC DNA]</scope>
    <source>
        <strain evidence="6 7">TBRC 11910</strain>
    </source>
</reference>
<keyword evidence="7" id="KW-1185">Reference proteome</keyword>
<evidence type="ECO:0000313" key="6">
    <source>
        <dbReference type="EMBL" id="NMO02144.1"/>
    </source>
</evidence>
<dbReference type="GO" id="GO:0016887">
    <property type="term" value="F:ATP hydrolysis activity"/>
    <property type="evidence" value="ECO:0007669"/>
    <property type="project" value="InterPro"/>
</dbReference>
<gene>
    <name evidence="6" type="ORF">HH308_13080</name>
</gene>
<dbReference type="AlphaFoldDB" id="A0A848KT74"/>
<comment type="similarity">
    <text evidence="1">Belongs to the ABC transporter superfamily.</text>
</comment>
<evidence type="ECO:0000256" key="3">
    <source>
        <dbReference type="ARBA" id="ARBA00022741"/>
    </source>
</evidence>
<keyword evidence="3" id="KW-0547">Nucleotide-binding</keyword>
<dbReference type="Gene3D" id="3.40.50.300">
    <property type="entry name" value="P-loop containing nucleotide triphosphate hydrolases"/>
    <property type="match status" value="1"/>
</dbReference>
<feature type="domain" description="ABC transporter" evidence="5">
    <location>
        <begin position="2"/>
        <end position="202"/>
    </location>
</feature>
<accession>A0A848KT74</accession>
<organism evidence="6 7">
    <name type="scientific">Gordonia asplenii</name>
    <dbReference type="NCBI Taxonomy" id="2725283"/>
    <lineage>
        <taxon>Bacteria</taxon>
        <taxon>Bacillati</taxon>
        <taxon>Actinomycetota</taxon>
        <taxon>Actinomycetes</taxon>
        <taxon>Mycobacteriales</taxon>
        <taxon>Gordoniaceae</taxon>
        <taxon>Gordonia</taxon>
    </lineage>
</organism>
<dbReference type="InterPro" id="IPR027417">
    <property type="entry name" value="P-loop_NTPase"/>
</dbReference>
<evidence type="ECO:0000256" key="4">
    <source>
        <dbReference type="ARBA" id="ARBA00022840"/>
    </source>
</evidence>
<dbReference type="PANTHER" id="PTHR43335">
    <property type="entry name" value="ABC TRANSPORTER, ATP-BINDING PROTEIN"/>
    <property type="match status" value="1"/>
</dbReference>
<dbReference type="GO" id="GO:0005524">
    <property type="term" value="F:ATP binding"/>
    <property type="evidence" value="ECO:0007669"/>
    <property type="project" value="UniProtKB-KW"/>
</dbReference>
<protein>
    <submittedName>
        <fullName evidence="6">ABC transporter ATP-binding protein</fullName>
    </submittedName>
</protein>
<name>A0A848KT74_9ACTN</name>
<dbReference type="Pfam" id="PF00005">
    <property type="entry name" value="ABC_tran"/>
    <property type="match status" value="1"/>
</dbReference>
<dbReference type="RefSeq" id="WP_170194654.1">
    <property type="nucleotide sequence ID" value="NZ_JABBNB010000012.1"/>
</dbReference>
<proteinExistence type="inferred from homology"/>
<evidence type="ECO:0000256" key="2">
    <source>
        <dbReference type="ARBA" id="ARBA00022448"/>
    </source>
</evidence>
<dbReference type="SMART" id="SM00382">
    <property type="entry name" value="AAA"/>
    <property type="match status" value="1"/>
</dbReference>
<comment type="caution">
    <text evidence="6">The sequence shown here is derived from an EMBL/GenBank/DDBJ whole genome shotgun (WGS) entry which is preliminary data.</text>
</comment>
<dbReference type="SUPFAM" id="SSF52540">
    <property type="entry name" value="P-loop containing nucleoside triphosphate hydrolases"/>
    <property type="match status" value="1"/>
</dbReference>
<keyword evidence="4 6" id="KW-0067">ATP-binding</keyword>
<dbReference type="PROSITE" id="PS50893">
    <property type="entry name" value="ABC_TRANSPORTER_2"/>
    <property type="match status" value="1"/>
</dbReference>
<evidence type="ECO:0000259" key="5">
    <source>
        <dbReference type="PROSITE" id="PS50893"/>
    </source>
</evidence>
<dbReference type="InterPro" id="IPR003439">
    <property type="entry name" value="ABC_transporter-like_ATP-bd"/>
</dbReference>
<keyword evidence="2" id="KW-0813">Transport</keyword>
<evidence type="ECO:0000256" key="1">
    <source>
        <dbReference type="ARBA" id="ARBA00005417"/>
    </source>
</evidence>
<evidence type="ECO:0000313" key="7">
    <source>
        <dbReference type="Proteomes" id="UP000550729"/>
    </source>
</evidence>
<dbReference type="EMBL" id="JABBNB010000012">
    <property type="protein sequence ID" value="NMO02144.1"/>
    <property type="molecule type" value="Genomic_DNA"/>
</dbReference>
<dbReference type="Proteomes" id="UP000550729">
    <property type="component" value="Unassembled WGS sequence"/>
</dbReference>
<dbReference type="InterPro" id="IPR003593">
    <property type="entry name" value="AAA+_ATPase"/>
</dbReference>
<sequence>MLQILDARRALGDKVLFDSLFLSVRPGECAAVVGPNGAGKSTLLRCVIGDEILDAGTVRVDERVPDDTSPHFRSAVAFDLGDDATFFDLTVAEHLRLVLRLHRCAERSATVDWILADAGLAEVADRYPHTLSTGQRQRFSLAVVFMRSARLIVLDEPEQGLDVDGRGWLIGKMAESRAAILVATHSAEIQKSADIVVRIGER</sequence>